<dbReference type="Proteomes" id="UP001429601">
    <property type="component" value="Unassembled WGS sequence"/>
</dbReference>
<accession>A0ABX0Q6M5</accession>
<evidence type="ECO:0000256" key="4">
    <source>
        <dbReference type="ARBA" id="ARBA00023316"/>
    </source>
</evidence>
<organism evidence="6 7">
    <name type="scientific">Luteibacter jiangsuensis</name>
    <dbReference type="NCBI Taxonomy" id="637577"/>
    <lineage>
        <taxon>Bacteria</taxon>
        <taxon>Pseudomonadati</taxon>
        <taxon>Pseudomonadota</taxon>
        <taxon>Gammaproteobacteria</taxon>
        <taxon>Lysobacterales</taxon>
        <taxon>Rhodanobacteraceae</taxon>
        <taxon>Luteibacter</taxon>
    </lineage>
</organism>
<dbReference type="InterPro" id="IPR002502">
    <property type="entry name" value="Amidase_domain"/>
</dbReference>
<dbReference type="EC" id="3.5.1.28" evidence="2"/>
<evidence type="ECO:0000256" key="2">
    <source>
        <dbReference type="ARBA" id="ARBA00011901"/>
    </source>
</evidence>
<keyword evidence="4" id="KW-0961">Cell wall biogenesis/degradation</keyword>
<dbReference type="CDD" id="cd06583">
    <property type="entry name" value="PGRP"/>
    <property type="match status" value="1"/>
</dbReference>
<name>A0ABX0Q6M5_9GAMM</name>
<gene>
    <name evidence="6" type="ORF">HBF26_15025</name>
</gene>
<proteinExistence type="predicted"/>
<keyword evidence="3" id="KW-0378">Hydrolase</keyword>
<protein>
    <recommendedName>
        <fullName evidence="2">N-acetylmuramoyl-L-alanine amidase</fullName>
        <ecNumber evidence="2">3.5.1.28</ecNumber>
    </recommendedName>
</protein>
<dbReference type="RefSeq" id="WP_167128211.1">
    <property type="nucleotide sequence ID" value="NZ_JAAQQR010000007.1"/>
</dbReference>
<evidence type="ECO:0000256" key="3">
    <source>
        <dbReference type="ARBA" id="ARBA00022801"/>
    </source>
</evidence>
<evidence type="ECO:0000313" key="7">
    <source>
        <dbReference type="Proteomes" id="UP001429601"/>
    </source>
</evidence>
<evidence type="ECO:0000259" key="5">
    <source>
        <dbReference type="SMART" id="SM00644"/>
    </source>
</evidence>
<dbReference type="PANTHER" id="PTHR30417:SF1">
    <property type="entry name" value="N-ACETYLMURAMOYL-L-ALANINE AMIDASE AMID"/>
    <property type="match status" value="1"/>
</dbReference>
<dbReference type="InterPro" id="IPR036505">
    <property type="entry name" value="Amidase/PGRP_sf"/>
</dbReference>
<comment type="caution">
    <text evidence="6">The sequence shown here is derived from an EMBL/GenBank/DDBJ whole genome shotgun (WGS) entry which is preliminary data.</text>
</comment>
<sequence>MTLPLAHRRHLGFAFALAAIAVLAGCAGSPRVRPERSALAQWVPSPNYNARKAQIIVLHHTSIGNAKESLRVLRTSSSEGQVSAHYLVEADGRIDQLVDDGDRAWHAGASRWAGMTDLNSSSIGIEIDNDGKSPFTQPQIQSLVKLLADLTSRLGIPREAVVGHGDIAPGRKTDPSALFPWATLASYGFGLWPDPVLIPAPPAFDSLAAMRLVGYDVSEPRAAIAAFHRHYRAMESDAQLDATDAAILYSLQRKLMAPRPER</sequence>
<dbReference type="Gene3D" id="3.40.80.10">
    <property type="entry name" value="Peptidoglycan recognition protein-like"/>
    <property type="match status" value="1"/>
</dbReference>
<keyword evidence="7" id="KW-1185">Reference proteome</keyword>
<dbReference type="Pfam" id="PF01510">
    <property type="entry name" value="Amidase_2"/>
    <property type="match status" value="1"/>
</dbReference>
<evidence type="ECO:0000313" key="6">
    <source>
        <dbReference type="EMBL" id="NID06205.1"/>
    </source>
</evidence>
<feature type="domain" description="N-acetylmuramoyl-L-alanine amidase" evidence="5">
    <location>
        <begin position="43"/>
        <end position="176"/>
    </location>
</feature>
<dbReference type="PANTHER" id="PTHR30417">
    <property type="entry name" value="N-ACETYLMURAMOYL-L-ALANINE AMIDASE AMID"/>
    <property type="match status" value="1"/>
</dbReference>
<comment type="catalytic activity">
    <reaction evidence="1">
        <text>Hydrolyzes the link between N-acetylmuramoyl residues and L-amino acid residues in certain cell-wall glycopeptides.</text>
        <dbReference type="EC" id="3.5.1.28"/>
    </reaction>
</comment>
<dbReference type="InterPro" id="IPR051206">
    <property type="entry name" value="NAMLAA_amidase_2"/>
</dbReference>
<dbReference type="SUPFAM" id="SSF55846">
    <property type="entry name" value="N-acetylmuramoyl-L-alanine amidase-like"/>
    <property type="match status" value="1"/>
</dbReference>
<dbReference type="EMBL" id="JAAQQR010000007">
    <property type="protein sequence ID" value="NID06205.1"/>
    <property type="molecule type" value="Genomic_DNA"/>
</dbReference>
<reference evidence="6 7" key="1">
    <citation type="journal article" date="2011" name="Curr. Microbiol.">
        <title>Luteibacter jiangsuensis sp. nov.: a methamidophos-degrading bacterium isolated from a methamidophos-manufacturing factory.</title>
        <authorList>
            <person name="Wang L."/>
            <person name="Wang G.L."/>
            <person name="Li S.P."/>
            <person name="Jiang J.D."/>
        </authorList>
    </citation>
    <scope>NUCLEOTIDE SEQUENCE [LARGE SCALE GENOMIC DNA]</scope>
    <source>
        <strain evidence="6 7">CGMCC 1.10133</strain>
    </source>
</reference>
<evidence type="ECO:0000256" key="1">
    <source>
        <dbReference type="ARBA" id="ARBA00001561"/>
    </source>
</evidence>
<dbReference type="SMART" id="SM00644">
    <property type="entry name" value="Ami_2"/>
    <property type="match status" value="1"/>
</dbReference>